<proteinExistence type="predicted"/>
<protein>
    <submittedName>
        <fullName evidence="1">Uncharacterized protein</fullName>
    </submittedName>
</protein>
<dbReference type="Proteomes" id="UP001203687">
    <property type="component" value="Unassembled WGS sequence"/>
</dbReference>
<dbReference type="EMBL" id="JALPQF010000015">
    <property type="protein sequence ID" value="MCK8481752.1"/>
    <property type="molecule type" value="Genomic_DNA"/>
</dbReference>
<dbReference type="RefSeq" id="WP_204344501.1">
    <property type="nucleotide sequence ID" value="NZ_JACNMJ010000001.1"/>
</dbReference>
<name>A0ABT0HC23_9FLAO</name>
<gene>
    <name evidence="1" type="ORF">MUY34_14060</name>
</gene>
<evidence type="ECO:0000313" key="1">
    <source>
        <dbReference type="EMBL" id="MCK8481752.1"/>
    </source>
</evidence>
<keyword evidence="2" id="KW-1185">Reference proteome</keyword>
<comment type="caution">
    <text evidence="1">The sequence shown here is derived from an EMBL/GenBank/DDBJ whole genome shotgun (WGS) entry which is preliminary data.</text>
</comment>
<evidence type="ECO:0000313" key="2">
    <source>
        <dbReference type="Proteomes" id="UP001203687"/>
    </source>
</evidence>
<sequence>MNKTSQILTEISKVTRQIQDDYPELQKYLDETRSTLPKPYNDATMEKELQDYLDGLKAMIKKYKAGH</sequence>
<reference evidence="1" key="1">
    <citation type="submission" date="2022-04" db="EMBL/GenBank/DDBJ databases">
        <authorList>
            <person name="Ren T."/>
        </authorList>
    </citation>
    <scope>NUCLEOTIDE SEQUENCE</scope>
    <source>
        <strain evidence="1">F63249</strain>
    </source>
</reference>
<organism evidence="1 2">
    <name type="scientific">Psychroserpens algicola</name>
    <dbReference type="NCBI Taxonomy" id="1719034"/>
    <lineage>
        <taxon>Bacteria</taxon>
        <taxon>Pseudomonadati</taxon>
        <taxon>Bacteroidota</taxon>
        <taxon>Flavobacteriia</taxon>
        <taxon>Flavobacteriales</taxon>
        <taxon>Flavobacteriaceae</taxon>
        <taxon>Psychroserpens</taxon>
    </lineage>
</organism>
<accession>A0ABT0HC23</accession>